<dbReference type="PANTHER" id="PTHR46746">
    <property type="entry name" value="KILLER CELL LECTIN-LIKE RECEPTOR SUBFAMILY F MEMBER 2"/>
    <property type="match status" value="1"/>
</dbReference>
<dbReference type="SMART" id="SM00034">
    <property type="entry name" value="CLECT"/>
    <property type="match status" value="1"/>
</dbReference>
<dbReference type="InterPro" id="IPR016090">
    <property type="entry name" value="PLA2-like_dom"/>
</dbReference>
<feature type="transmembrane region" description="Helical" evidence="9">
    <location>
        <begin position="35"/>
        <end position="56"/>
    </location>
</feature>
<accession>A0A8J4UA84</accession>
<dbReference type="InterPro" id="IPR001304">
    <property type="entry name" value="C-type_lectin-like"/>
</dbReference>
<keyword evidence="4 6" id="KW-1015">Disulfide bond</keyword>
<evidence type="ECO:0000256" key="7">
    <source>
        <dbReference type="RuleBase" id="RU003654"/>
    </source>
</evidence>
<evidence type="ECO:0000313" key="12">
    <source>
        <dbReference type="Proteomes" id="UP000727407"/>
    </source>
</evidence>
<evidence type="ECO:0000256" key="8">
    <source>
        <dbReference type="SAM" id="MobiDB-lite"/>
    </source>
</evidence>
<dbReference type="GO" id="GO:0006644">
    <property type="term" value="P:phospholipid metabolic process"/>
    <property type="evidence" value="ECO:0007669"/>
    <property type="project" value="InterPro"/>
</dbReference>
<dbReference type="InterPro" id="IPR033113">
    <property type="entry name" value="PLA2_histidine"/>
</dbReference>
<dbReference type="PROSITE" id="PS50041">
    <property type="entry name" value="C_TYPE_LECTIN_2"/>
    <property type="match status" value="1"/>
</dbReference>
<dbReference type="PANTHER" id="PTHR46746:SF3">
    <property type="entry name" value="C-TYPE LECTIN DOMAIN-CONTAINING PROTEIN-RELATED"/>
    <property type="match status" value="1"/>
</dbReference>
<keyword evidence="9" id="KW-0812">Transmembrane</keyword>
<evidence type="ECO:0000256" key="9">
    <source>
        <dbReference type="SAM" id="Phobius"/>
    </source>
</evidence>
<evidence type="ECO:0000256" key="2">
    <source>
        <dbReference type="ARBA" id="ARBA00022525"/>
    </source>
</evidence>
<comment type="similarity">
    <text evidence="7">Belongs to the phospholipase A2 family.</text>
</comment>
<dbReference type="Proteomes" id="UP000727407">
    <property type="component" value="Unassembled WGS sequence"/>
</dbReference>
<dbReference type="GO" id="GO:0005886">
    <property type="term" value="C:plasma membrane"/>
    <property type="evidence" value="ECO:0007669"/>
    <property type="project" value="TreeGrafter"/>
</dbReference>
<feature type="disulfide bond" evidence="6">
    <location>
        <begin position="266"/>
        <end position="282"/>
    </location>
</feature>
<comment type="caution">
    <text evidence="11">The sequence shown here is derived from an EMBL/GenBank/DDBJ whole genome shotgun (WGS) entry which is preliminary data.</text>
</comment>
<dbReference type="Pfam" id="PF00068">
    <property type="entry name" value="Phospholip_A2_1"/>
    <property type="match status" value="1"/>
</dbReference>
<dbReference type="AlphaFoldDB" id="A0A8J4UA84"/>
<keyword evidence="5" id="KW-0106">Calcium</keyword>
<feature type="region of interest" description="Disordered" evidence="8">
    <location>
        <begin position="1"/>
        <end position="25"/>
    </location>
</feature>
<dbReference type="SMART" id="SM00085">
    <property type="entry name" value="PA2c"/>
    <property type="match status" value="1"/>
</dbReference>
<dbReference type="SUPFAM" id="SSF48619">
    <property type="entry name" value="Phospholipase A2, PLA2"/>
    <property type="match status" value="1"/>
</dbReference>
<keyword evidence="2" id="KW-0964">Secreted</keyword>
<dbReference type="InterPro" id="IPR051379">
    <property type="entry name" value="C-type_Lectin_Receptor_IMM"/>
</dbReference>
<keyword evidence="9" id="KW-1133">Transmembrane helix</keyword>
<feature type="binding site" evidence="5">
    <location>
        <position position="265"/>
    </location>
    <ligand>
        <name>Ca(2+)</name>
        <dbReference type="ChEBI" id="CHEBI:29108"/>
    </ligand>
</feature>
<evidence type="ECO:0000256" key="4">
    <source>
        <dbReference type="ARBA" id="ARBA00023157"/>
    </source>
</evidence>
<dbReference type="InterPro" id="IPR016187">
    <property type="entry name" value="CTDL_fold"/>
</dbReference>
<evidence type="ECO:0000256" key="6">
    <source>
        <dbReference type="PIRSR" id="PIRSR601211-3"/>
    </source>
</evidence>
<dbReference type="InterPro" id="IPR016186">
    <property type="entry name" value="C-type_lectin-like/link_sf"/>
</dbReference>
<dbReference type="Pfam" id="PF00059">
    <property type="entry name" value="Lectin_C"/>
    <property type="match status" value="1"/>
</dbReference>
<dbReference type="InterPro" id="IPR001211">
    <property type="entry name" value="PLA2"/>
</dbReference>
<dbReference type="Gene3D" id="1.20.90.10">
    <property type="entry name" value="Phospholipase A2 domain"/>
    <property type="match status" value="1"/>
</dbReference>
<evidence type="ECO:0000256" key="5">
    <source>
        <dbReference type="PIRSR" id="PIRSR601211-2"/>
    </source>
</evidence>
<name>A0A8J4UA84_CLAMG</name>
<dbReference type="SUPFAM" id="SSF56436">
    <property type="entry name" value="C-type lectin-like"/>
    <property type="match status" value="1"/>
</dbReference>
<dbReference type="GO" id="GO:0016042">
    <property type="term" value="P:lipid catabolic process"/>
    <property type="evidence" value="ECO:0007669"/>
    <property type="project" value="InterPro"/>
</dbReference>
<reference evidence="11" key="1">
    <citation type="submission" date="2020-07" db="EMBL/GenBank/DDBJ databases">
        <title>Clarias magur genome sequencing, assembly and annotation.</title>
        <authorList>
            <person name="Kushwaha B."/>
            <person name="Kumar R."/>
            <person name="Das P."/>
            <person name="Joshi C.G."/>
            <person name="Kumar D."/>
            <person name="Nagpure N.S."/>
            <person name="Pandey M."/>
            <person name="Agarwal S."/>
            <person name="Srivastava S."/>
            <person name="Singh M."/>
            <person name="Sahoo L."/>
            <person name="Jayasankar P."/>
            <person name="Meher P.K."/>
            <person name="Koringa P.G."/>
            <person name="Iquebal M.A."/>
            <person name="Das S.P."/>
            <person name="Bit A."/>
            <person name="Patnaik S."/>
            <person name="Patel N."/>
            <person name="Shah T.M."/>
            <person name="Hinsu A."/>
            <person name="Jena J.K."/>
        </authorList>
    </citation>
    <scope>NUCLEOTIDE SEQUENCE</scope>
    <source>
        <strain evidence="11">CIFAMagur01</strain>
        <tissue evidence="11">Testis</tissue>
    </source>
</reference>
<feature type="binding site" evidence="5">
    <location>
        <position position="286"/>
    </location>
    <ligand>
        <name>Ca(2+)</name>
        <dbReference type="ChEBI" id="CHEBI:29108"/>
    </ligand>
</feature>
<comment type="cofactor">
    <cofactor evidence="5">
        <name>Ca(2+)</name>
        <dbReference type="ChEBI" id="CHEBI:29108"/>
    </cofactor>
    <text evidence="5">Binds 1 Ca(2+) ion per subunit.</text>
</comment>
<sequence length="322" mass="36882">MDTMQYDRFSSPESESREQYRNRAPSYTPNRQNRWIYIMFGVLTVFLLLLTLVVGIKITQVNQQVAEIFSSLKTVSTSINAAQTDYVSLHEPEVPLPVRGSCDSDWVFYNNKCYHTSAQRLSWNDAEKNCVLQRGHLLVVNDRKEMEFVSQFIEQHLNYWIGLVERGEEGDWSWVDGTDFKSSAQCCAVHDKCYENARKLPECFGFLNLPYFKVYNFSCSVKCITCSVCVACGETMPHALWQFGELITCTQPKVNPFIYNNYGCYCGFSGSGSPKDQIDQCCAVHDKCYETARKSPECLGFTNLPYIKVYNYSCSDETITCS</sequence>
<keyword evidence="12" id="KW-1185">Reference proteome</keyword>
<dbReference type="PROSITE" id="PS00118">
    <property type="entry name" value="PA2_HIS"/>
    <property type="match status" value="2"/>
</dbReference>
<proteinExistence type="inferred from homology"/>
<dbReference type="Gene3D" id="3.10.100.10">
    <property type="entry name" value="Mannose-Binding Protein A, subunit A"/>
    <property type="match status" value="1"/>
</dbReference>
<dbReference type="GO" id="GO:0030246">
    <property type="term" value="F:carbohydrate binding"/>
    <property type="evidence" value="ECO:0007669"/>
    <property type="project" value="UniProtKB-KW"/>
</dbReference>
<feature type="non-terminal residue" evidence="11">
    <location>
        <position position="322"/>
    </location>
</feature>
<dbReference type="PRINTS" id="PR00389">
    <property type="entry name" value="PHPHLIPASEA2"/>
</dbReference>
<protein>
    <submittedName>
        <fullName evidence="11">C-type lectin domain family 4 member E-like</fullName>
    </submittedName>
</protein>
<evidence type="ECO:0000313" key="11">
    <source>
        <dbReference type="EMBL" id="KAF5892895.1"/>
    </source>
</evidence>
<dbReference type="GO" id="GO:0005576">
    <property type="term" value="C:extracellular region"/>
    <property type="evidence" value="ECO:0007669"/>
    <property type="project" value="UniProtKB-SubCell"/>
</dbReference>
<dbReference type="InterPro" id="IPR036444">
    <property type="entry name" value="PLipase_A2_dom_sf"/>
</dbReference>
<organism evidence="11 12">
    <name type="scientific">Clarias magur</name>
    <name type="common">Asian catfish</name>
    <name type="synonym">Macropteronotus magur</name>
    <dbReference type="NCBI Taxonomy" id="1594786"/>
    <lineage>
        <taxon>Eukaryota</taxon>
        <taxon>Metazoa</taxon>
        <taxon>Chordata</taxon>
        <taxon>Craniata</taxon>
        <taxon>Vertebrata</taxon>
        <taxon>Euteleostomi</taxon>
        <taxon>Actinopterygii</taxon>
        <taxon>Neopterygii</taxon>
        <taxon>Teleostei</taxon>
        <taxon>Ostariophysi</taxon>
        <taxon>Siluriformes</taxon>
        <taxon>Clariidae</taxon>
        <taxon>Clarias</taxon>
    </lineage>
</organism>
<dbReference type="OrthoDB" id="8935730at2759"/>
<keyword evidence="5" id="KW-0479">Metal-binding</keyword>
<gene>
    <name evidence="11" type="ORF">DAT39_017397</name>
</gene>
<dbReference type="GO" id="GO:0005509">
    <property type="term" value="F:calcium ion binding"/>
    <property type="evidence" value="ECO:0007669"/>
    <property type="project" value="InterPro"/>
</dbReference>
<keyword evidence="9" id="KW-0472">Membrane</keyword>
<feature type="domain" description="C-type lectin" evidence="10">
    <location>
        <begin position="109"/>
        <end position="178"/>
    </location>
</feature>
<evidence type="ECO:0000256" key="3">
    <source>
        <dbReference type="ARBA" id="ARBA00022734"/>
    </source>
</evidence>
<keyword evidence="3" id="KW-0430">Lectin</keyword>
<feature type="binding site" evidence="5">
    <location>
        <position position="267"/>
    </location>
    <ligand>
        <name>Ca(2+)</name>
        <dbReference type="ChEBI" id="CHEBI:29108"/>
    </ligand>
</feature>
<evidence type="ECO:0000256" key="1">
    <source>
        <dbReference type="ARBA" id="ARBA00004613"/>
    </source>
</evidence>
<dbReference type="EMBL" id="QNUK01000468">
    <property type="protein sequence ID" value="KAF5892895.1"/>
    <property type="molecule type" value="Genomic_DNA"/>
</dbReference>
<dbReference type="GO" id="GO:0050482">
    <property type="term" value="P:arachidonate secretion"/>
    <property type="evidence" value="ECO:0007669"/>
    <property type="project" value="InterPro"/>
</dbReference>
<dbReference type="GO" id="GO:0004623">
    <property type="term" value="F:phospholipase A2 activity"/>
    <property type="evidence" value="ECO:0007669"/>
    <property type="project" value="InterPro"/>
</dbReference>
<dbReference type="CDD" id="cd00125">
    <property type="entry name" value="PLA2c"/>
    <property type="match status" value="1"/>
</dbReference>
<evidence type="ECO:0000259" key="10">
    <source>
        <dbReference type="PROSITE" id="PS50041"/>
    </source>
</evidence>
<comment type="subcellular location">
    <subcellularLocation>
        <location evidence="1">Secreted</location>
    </subcellularLocation>
</comment>